<keyword evidence="2" id="KW-0436">Ligase</keyword>
<dbReference type="PANTHER" id="PTHR43605:SF10">
    <property type="entry name" value="ACYL-COA SYNTHETASE MEDIUM CHAIN FAMILY MEMBER 3"/>
    <property type="match status" value="1"/>
</dbReference>
<dbReference type="Gene3D" id="3.40.50.12780">
    <property type="entry name" value="N-terminal domain of ligase-like"/>
    <property type="match status" value="1"/>
</dbReference>
<dbReference type="InterPro" id="IPR025110">
    <property type="entry name" value="AMP-bd_C"/>
</dbReference>
<dbReference type="Pfam" id="PF00501">
    <property type="entry name" value="AMP-binding"/>
    <property type="match status" value="1"/>
</dbReference>
<protein>
    <recommendedName>
        <fullName evidence="8">AMP-dependent synthetase/ligase domain-containing protein</fullName>
    </recommendedName>
</protein>
<evidence type="ECO:0008006" key="8">
    <source>
        <dbReference type="Google" id="ProtNLM"/>
    </source>
</evidence>
<sequence>RRRFGLKLKTIFTGGESLPGDTHRRLTQNLGIVCNEGYGMTEVNQMIGNCQKLRPIRAGSMGWEFPGHRVRLVDESGVVVEVGEPGEIVVSANDPTACLGYWKRPDLTAELYLNPNWIRTHDLAVQDEDGYFWYQGRNDDLIKSSGFRIGPAEIEDVLLNHPLVNDAGVVGVPDSERGSVVKAFIVLSSKITEQNGVSDQLKAHVKNALGPHKQPRIVEFVDKLPRTRTGKISRSDLRDIDRLGNESGANRNFNSGSNKGI</sequence>
<feature type="domain" description="AMP-dependent synthetase/ligase" evidence="5">
    <location>
        <begin position="8"/>
        <end position="102"/>
    </location>
</feature>
<evidence type="ECO:0000256" key="4">
    <source>
        <dbReference type="ARBA" id="ARBA00022840"/>
    </source>
</evidence>
<proteinExistence type="inferred from homology"/>
<accession>A0A382X936</accession>
<dbReference type="Pfam" id="PF13193">
    <property type="entry name" value="AMP-binding_C"/>
    <property type="match status" value="1"/>
</dbReference>
<dbReference type="SUPFAM" id="SSF56801">
    <property type="entry name" value="Acetyl-CoA synthetase-like"/>
    <property type="match status" value="1"/>
</dbReference>
<evidence type="ECO:0000256" key="1">
    <source>
        <dbReference type="ARBA" id="ARBA00006432"/>
    </source>
</evidence>
<dbReference type="GO" id="GO:0006637">
    <property type="term" value="P:acyl-CoA metabolic process"/>
    <property type="evidence" value="ECO:0007669"/>
    <property type="project" value="TreeGrafter"/>
</dbReference>
<feature type="domain" description="AMP-binding enzyme C-terminal" evidence="6">
    <location>
        <begin position="153"/>
        <end position="231"/>
    </location>
</feature>
<evidence type="ECO:0000313" key="7">
    <source>
        <dbReference type="EMBL" id="SVD66821.1"/>
    </source>
</evidence>
<evidence type="ECO:0000259" key="5">
    <source>
        <dbReference type="Pfam" id="PF00501"/>
    </source>
</evidence>
<comment type="similarity">
    <text evidence="1">Belongs to the ATP-dependent AMP-binding enzyme family.</text>
</comment>
<dbReference type="AlphaFoldDB" id="A0A382X936"/>
<name>A0A382X936_9ZZZZ</name>
<evidence type="ECO:0000256" key="2">
    <source>
        <dbReference type="ARBA" id="ARBA00022598"/>
    </source>
</evidence>
<evidence type="ECO:0000259" key="6">
    <source>
        <dbReference type="Pfam" id="PF13193"/>
    </source>
</evidence>
<dbReference type="InterPro" id="IPR000873">
    <property type="entry name" value="AMP-dep_synth/lig_dom"/>
</dbReference>
<dbReference type="GO" id="GO:0005524">
    <property type="term" value="F:ATP binding"/>
    <property type="evidence" value="ECO:0007669"/>
    <property type="project" value="UniProtKB-KW"/>
</dbReference>
<keyword evidence="4" id="KW-0067">ATP-binding</keyword>
<dbReference type="GO" id="GO:0006633">
    <property type="term" value="P:fatty acid biosynthetic process"/>
    <property type="evidence" value="ECO:0007669"/>
    <property type="project" value="TreeGrafter"/>
</dbReference>
<evidence type="ECO:0000256" key="3">
    <source>
        <dbReference type="ARBA" id="ARBA00022741"/>
    </source>
</evidence>
<dbReference type="GO" id="GO:0015645">
    <property type="term" value="F:fatty acid ligase activity"/>
    <property type="evidence" value="ECO:0007669"/>
    <property type="project" value="TreeGrafter"/>
</dbReference>
<feature type="non-terminal residue" evidence="7">
    <location>
        <position position="1"/>
    </location>
</feature>
<dbReference type="EMBL" id="UINC01165433">
    <property type="protein sequence ID" value="SVD66821.1"/>
    <property type="molecule type" value="Genomic_DNA"/>
</dbReference>
<dbReference type="GO" id="GO:0016405">
    <property type="term" value="F:CoA-ligase activity"/>
    <property type="evidence" value="ECO:0007669"/>
    <property type="project" value="UniProtKB-ARBA"/>
</dbReference>
<gene>
    <name evidence="7" type="ORF">METZ01_LOCUS419675</name>
</gene>
<organism evidence="7">
    <name type="scientific">marine metagenome</name>
    <dbReference type="NCBI Taxonomy" id="408172"/>
    <lineage>
        <taxon>unclassified sequences</taxon>
        <taxon>metagenomes</taxon>
        <taxon>ecological metagenomes</taxon>
    </lineage>
</organism>
<keyword evidence="3" id="KW-0547">Nucleotide-binding</keyword>
<dbReference type="InterPro" id="IPR042099">
    <property type="entry name" value="ANL_N_sf"/>
</dbReference>
<dbReference type="InterPro" id="IPR045851">
    <property type="entry name" value="AMP-bd_C_sf"/>
</dbReference>
<reference evidence="7" key="1">
    <citation type="submission" date="2018-05" db="EMBL/GenBank/DDBJ databases">
        <authorList>
            <person name="Lanie J.A."/>
            <person name="Ng W.-L."/>
            <person name="Kazmierczak K.M."/>
            <person name="Andrzejewski T.M."/>
            <person name="Davidsen T.M."/>
            <person name="Wayne K.J."/>
            <person name="Tettelin H."/>
            <person name="Glass J.I."/>
            <person name="Rusch D."/>
            <person name="Podicherti R."/>
            <person name="Tsui H.-C.T."/>
            <person name="Winkler M.E."/>
        </authorList>
    </citation>
    <scope>NUCLEOTIDE SEQUENCE</scope>
</reference>
<dbReference type="Gene3D" id="3.30.300.30">
    <property type="match status" value="1"/>
</dbReference>
<dbReference type="PANTHER" id="PTHR43605">
    <property type="entry name" value="ACYL-COENZYME A SYNTHETASE"/>
    <property type="match status" value="1"/>
</dbReference>
<dbReference type="InterPro" id="IPR051087">
    <property type="entry name" value="Mitochondrial_ACSM"/>
</dbReference>
<dbReference type="GO" id="GO:0004321">
    <property type="term" value="F:fatty-acyl-CoA synthase activity"/>
    <property type="evidence" value="ECO:0007669"/>
    <property type="project" value="TreeGrafter"/>
</dbReference>